<evidence type="ECO:0000313" key="1">
    <source>
        <dbReference type="EMBL" id="KPL76749.1"/>
    </source>
</evidence>
<organism evidence="1 2">
    <name type="scientific">Bellilinea caldifistulae</name>
    <dbReference type="NCBI Taxonomy" id="360411"/>
    <lineage>
        <taxon>Bacteria</taxon>
        <taxon>Bacillati</taxon>
        <taxon>Chloroflexota</taxon>
        <taxon>Anaerolineae</taxon>
        <taxon>Anaerolineales</taxon>
        <taxon>Anaerolineaceae</taxon>
        <taxon>Bellilinea</taxon>
    </lineage>
</organism>
<proteinExistence type="predicted"/>
<dbReference type="AlphaFoldDB" id="A0A0P6X918"/>
<accession>A0A0P6X918</accession>
<comment type="caution">
    <text evidence="1">The sequence shown here is derived from an EMBL/GenBank/DDBJ whole genome shotgun (WGS) entry which is preliminary data.</text>
</comment>
<evidence type="ECO:0000313" key="2">
    <source>
        <dbReference type="Proteomes" id="UP000050514"/>
    </source>
</evidence>
<name>A0A0P6X918_9CHLR</name>
<gene>
    <name evidence="1" type="ORF">AC812_05500</name>
</gene>
<reference evidence="1 2" key="1">
    <citation type="submission" date="2015-07" db="EMBL/GenBank/DDBJ databases">
        <title>Draft genome of Bellilinea caldifistulae DSM 17877.</title>
        <authorList>
            <person name="Hemp J."/>
            <person name="Ward L.M."/>
            <person name="Pace L.A."/>
            <person name="Fischer W.W."/>
        </authorList>
    </citation>
    <scope>NUCLEOTIDE SEQUENCE [LARGE SCALE GENOMIC DNA]</scope>
    <source>
        <strain evidence="1 2">GOMI-1</strain>
    </source>
</reference>
<dbReference type="RefSeq" id="WP_061912824.1">
    <property type="nucleotide sequence ID" value="NZ_DF967971.1"/>
</dbReference>
<sequence>MKNKNYTKTAYLSLIGLLVIALVGVGLLLSGAVFAKPNGDEAAPASPFLKEDANTQSGPAAYTAEAGGVWMQLSDLKVSSAQLSFKLCYEVPFESDWAADRMALIAGERELRDQYATMLLEGMTQVEGRSVQCTLNRFQLPAGISFADARIVIERIATSAPEQPDCEAAQQKLLQSGVPIRFTCQHGEYSFGFEVLEKPAEMSELEARSVVSDAFHDVITGPWVFEVSMEQ</sequence>
<dbReference type="EMBL" id="LGHJ01000011">
    <property type="protein sequence ID" value="KPL76749.1"/>
    <property type="molecule type" value="Genomic_DNA"/>
</dbReference>
<dbReference type="Proteomes" id="UP000050514">
    <property type="component" value="Unassembled WGS sequence"/>
</dbReference>
<protein>
    <submittedName>
        <fullName evidence="1">Uncharacterized protein</fullName>
    </submittedName>
</protein>
<keyword evidence="2" id="KW-1185">Reference proteome</keyword>